<dbReference type="InterPro" id="IPR011006">
    <property type="entry name" value="CheY-like_superfamily"/>
</dbReference>
<accession>A0A6M8HY86</accession>
<dbReference type="InterPro" id="IPR050595">
    <property type="entry name" value="Bact_response_regulator"/>
</dbReference>
<organism evidence="4 5">
    <name type="scientific">Lichenicola cladoniae</name>
    <dbReference type="NCBI Taxonomy" id="1484109"/>
    <lineage>
        <taxon>Bacteria</taxon>
        <taxon>Pseudomonadati</taxon>
        <taxon>Pseudomonadota</taxon>
        <taxon>Alphaproteobacteria</taxon>
        <taxon>Acetobacterales</taxon>
        <taxon>Acetobacteraceae</taxon>
        <taxon>Lichenicola</taxon>
    </lineage>
</organism>
<dbReference type="GO" id="GO:0000160">
    <property type="term" value="P:phosphorelay signal transduction system"/>
    <property type="evidence" value="ECO:0007669"/>
    <property type="project" value="InterPro"/>
</dbReference>
<evidence type="ECO:0000256" key="1">
    <source>
        <dbReference type="ARBA" id="ARBA00022553"/>
    </source>
</evidence>
<dbReference type="SUPFAM" id="SSF52172">
    <property type="entry name" value="CheY-like"/>
    <property type="match status" value="1"/>
</dbReference>
<keyword evidence="4" id="KW-0614">Plasmid</keyword>
<evidence type="ECO:0000313" key="5">
    <source>
        <dbReference type="Proteomes" id="UP000500767"/>
    </source>
</evidence>
<feature type="modified residue" description="4-aspartylphosphate" evidence="2">
    <location>
        <position position="53"/>
    </location>
</feature>
<dbReference type="KEGG" id="lck:HN018_25345"/>
<evidence type="ECO:0000256" key="2">
    <source>
        <dbReference type="PROSITE-ProRule" id="PRU00169"/>
    </source>
</evidence>
<reference evidence="4 5" key="1">
    <citation type="journal article" date="2014" name="World J. Microbiol. Biotechnol.">
        <title>Biodiversity and physiological characteristics of Antarctic and Arctic lichens-associated bacteria.</title>
        <authorList>
            <person name="Lee Y.M."/>
            <person name="Kim E.H."/>
            <person name="Lee H.K."/>
            <person name="Hong S.G."/>
        </authorList>
    </citation>
    <scope>NUCLEOTIDE SEQUENCE [LARGE SCALE GENOMIC DNA]</scope>
    <source>
        <strain evidence="4 5">PAMC 26569</strain>
        <plasmid evidence="4">unnamed2</plasmid>
    </source>
</reference>
<proteinExistence type="predicted"/>
<dbReference type="Proteomes" id="UP000500767">
    <property type="component" value="Plasmid unnamed2"/>
</dbReference>
<dbReference type="EMBL" id="CP053710">
    <property type="protein sequence ID" value="QKE93493.1"/>
    <property type="molecule type" value="Genomic_DNA"/>
</dbReference>
<geneLocation type="plasmid" evidence="4 5">
    <name>unnamed2</name>
</geneLocation>
<dbReference type="AlphaFoldDB" id="A0A6M8HY86"/>
<dbReference type="Pfam" id="PF00072">
    <property type="entry name" value="Response_reg"/>
    <property type="match status" value="1"/>
</dbReference>
<keyword evidence="5" id="KW-1185">Reference proteome</keyword>
<name>A0A6M8HY86_9PROT</name>
<dbReference type="InterPro" id="IPR001789">
    <property type="entry name" value="Sig_transdc_resp-reg_receiver"/>
</dbReference>
<feature type="domain" description="Response regulatory" evidence="3">
    <location>
        <begin position="3"/>
        <end position="115"/>
    </location>
</feature>
<evidence type="ECO:0000313" key="4">
    <source>
        <dbReference type="EMBL" id="QKE93493.1"/>
    </source>
</evidence>
<protein>
    <submittedName>
        <fullName evidence="4">Response regulator</fullName>
    </submittedName>
</protein>
<gene>
    <name evidence="4" type="ORF">HN018_25345</name>
</gene>
<dbReference type="PROSITE" id="PS50110">
    <property type="entry name" value="RESPONSE_REGULATORY"/>
    <property type="match status" value="1"/>
</dbReference>
<sequence length="140" mass="14812">MTRILIVEDDLMIADLVETLLVLEGYAVIGIARTVTEAVKPCSLHKPDYALIDLQLADGRVGTEIVGELGGLNGLGILYASDHVNGAQLKAAHGVGFISKPYRPADLLSALAIVIDIVTKGHSALPHPTGFRLLRPSPVV</sequence>
<keyword evidence="1 2" id="KW-0597">Phosphoprotein</keyword>
<dbReference type="RefSeq" id="WP_171834364.1">
    <property type="nucleotide sequence ID" value="NZ_CP053710.1"/>
</dbReference>
<dbReference type="PANTHER" id="PTHR44591">
    <property type="entry name" value="STRESS RESPONSE REGULATOR PROTEIN 1"/>
    <property type="match status" value="1"/>
</dbReference>
<evidence type="ECO:0000259" key="3">
    <source>
        <dbReference type="PROSITE" id="PS50110"/>
    </source>
</evidence>
<dbReference type="PANTHER" id="PTHR44591:SF24">
    <property type="entry name" value="PROTEIN-GLUTAMATE METHYLESTERASE_PROTEIN-GLUTAMINE GLUTAMINASE 1"/>
    <property type="match status" value="1"/>
</dbReference>
<dbReference type="SMART" id="SM00448">
    <property type="entry name" value="REC"/>
    <property type="match status" value="1"/>
</dbReference>
<dbReference type="Gene3D" id="3.40.50.2300">
    <property type="match status" value="1"/>
</dbReference>